<dbReference type="OrthoDB" id="9783944at2"/>
<keyword evidence="4" id="KW-1185">Reference proteome</keyword>
<sequence length="281" mass="30151">MKRKIVLLIVLALVLTGGMGLSGLSFQNVSAATTFQKVNFVTGVVTADTLNVRQGPSTKFPVVCVLKKGQTVNVFGKLGDWYAVYEPATGCVGAVSSKYIKQQGTTTGTPTTKSPKKTSAPKAPAPTPVKASPAPTTAVKPSPTSQAPSTPVTGLSADEQLTLDLINKERAKAGLEPLKIDMELQKVARLKAQDMVEKNYFSHQSPTYGSPFDMMRQFNVSFRTAGENIAGNRTVEGAVQAWMNSEGHRKNILNANFNYTGIGVVESPQYGKMFVQMFIGK</sequence>
<dbReference type="Pfam" id="PF00188">
    <property type="entry name" value="CAP"/>
    <property type="match status" value="1"/>
</dbReference>
<dbReference type="PANTHER" id="PTHR31157:SF1">
    <property type="entry name" value="SCP DOMAIN-CONTAINING PROTEIN"/>
    <property type="match status" value="1"/>
</dbReference>
<dbReference type="Proteomes" id="UP000289166">
    <property type="component" value="Unassembled WGS sequence"/>
</dbReference>
<evidence type="ECO:0000256" key="1">
    <source>
        <dbReference type="SAM" id="MobiDB-lite"/>
    </source>
</evidence>
<protein>
    <submittedName>
        <fullName evidence="3">SCP-like extracellular protein</fullName>
    </submittedName>
</protein>
<dbReference type="AlphaFoldDB" id="A0A4Q0I265"/>
<dbReference type="RefSeq" id="WP_069194955.1">
    <property type="nucleotide sequence ID" value="NZ_RLII01000021.1"/>
</dbReference>
<accession>A0A4Q0I265</accession>
<dbReference type="SUPFAM" id="SSF55797">
    <property type="entry name" value="PR-1-like"/>
    <property type="match status" value="1"/>
</dbReference>
<dbReference type="Gene3D" id="2.30.30.40">
    <property type="entry name" value="SH3 Domains"/>
    <property type="match status" value="1"/>
</dbReference>
<dbReference type="InterPro" id="IPR035940">
    <property type="entry name" value="CAP_sf"/>
</dbReference>
<dbReference type="Pfam" id="PF08239">
    <property type="entry name" value="SH3_3"/>
    <property type="match status" value="1"/>
</dbReference>
<dbReference type="SMART" id="SM00287">
    <property type="entry name" value="SH3b"/>
    <property type="match status" value="1"/>
</dbReference>
<evidence type="ECO:0000313" key="3">
    <source>
        <dbReference type="EMBL" id="RXE58288.1"/>
    </source>
</evidence>
<dbReference type="NCBIfam" id="TIGR02909">
    <property type="entry name" value="spore_YkwD"/>
    <property type="match status" value="1"/>
</dbReference>
<dbReference type="InterPro" id="IPR014044">
    <property type="entry name" value="CAP_dom"/>
</dbReference>
<comment type="caution">
    <text evidence="3">The sequence shown here is derived from an EMBL/GenBank/DDBJ whole genome shotgun (WGS) entry which is preliminary data.</text>
</comment>
<dbReference type="Gene3D" id="3.40.33.10">
    <property type="entry name" value="CAP"/>
    <property type="match status" value="1"/>
</dbReference>
<gene>
    <name evidence="3" type="ORF">EFD62_13390</name>
</gene>
<dbReference type="PROSITE" id="PS51781">
    <property type="entry name" value="SH3B"/>
    <property type="match status" value="1"/>
</dbReference>
<evidence type="ECO:0000259" key="2">
    <source>
        <dbReference type="PROSITE" id="PS51781"/>
    </source>
</evidence>
<proteinExistence type="predicted"/>
<feature type="compositionally biased region" description="Low complexity" evidence="1">
    <location>
        <begin position="104"/>
        <end position="139"/>
    </location>
</feature>
<name>A0A4Q0I265_9FIRM</name>
<feature type="domain" description="SH3b" evidence="2">
    <location>
        <begin position="40"/>
        <end position="104"/>
    </location>
</feature>
<evidence type="ECO:0000313" key="4">
    <source>
        <dbReference type="Proteomes" id="UP000289166"/>
    </source>
</evidence>
<dbReference type="EMBL" id="RLII01000021">
    <property type="protein sequence ID" value="RXE58288.1"/>
    <property type="molecule type" value="Genomic_DNA"/>
</dbReference>
<dbReference type="InterPro" id="IPR003646">
    <property type="entry name" value="SH3-like_bac-type"/>
</dbReference>
<dbReference type="PANTHER" id="PTHR31157">
    <property type="entry name" value="SCP DOMAIN-CONTAINING PROTEIN"/>
    <property type="match status" value="1"/>
</dbReference>
<dbReference type="InterPro" id="IPR014258">
    <property type="entry name" value="CAP_domain_YkwD-like"/>
</dbReference>
<reference evidence="4" key="1">
    <citation type="submission" date="2018-11" db="EMBL/GenBank/DDBJ databases">
        <title>Genome sequencing of a novel mesophilic and cellulolytic organism within the genus Hungateiclostridium.</title>
        <authorList>
            <person name="Rettenmaier R."/>
            <person name="Liebl W."/>
            <person name="Zverlov V."/>
        </authorList>
    </citation>
    <scope>NUCLEOTIDE SEQUENCE [LARGE SCALE GENOMIC DNA]</scope>
    <source>
        <strain evidence="4">N2K1</strain>
    </source>
</reference>
<feature type="compositionally biased region" description="Polar residues" evidence="1">
    <location>
        <begin position="142"/>
        <end position="153"/>
    </location>
</feature>
<feature type="region of interest" description="Disordered" evidence="1">
    <location>
        <begin position="103"/>
        <end position="156"/>
    </location>
</feature>
<dbReference type="CDD" id="cd05379">
    <property type="entry name" value="CAP_bacterial"/>
    <property type="match status" value="1"/>
</dbReference>
<organism evidence="3 4">
    <name type="scientific">Acetivibrio mesophilus</name>
    <dbReference type="NCBI Taxonomy" id="2487273"/>
    <lineage>
        <taxon>Bacteria</taxon>
        <taxon>Bacillati</taxon>
        <taxon>Bacillota</taxon>
        <taxon>Clostridia</taxon>
        <taxon>Eubacteriales</taxon>
        <taxon>Oscillospiraceae</taxon>
        <taxon>Acetivibrio</taxon>
    </lineage>
</organism>